<reference evidence="3" key="1">
    <citation type="submission" date="2023-03" db="EMBL/GenBank/DDBJ databases">
        <title>Actinorhabdospora filicis NBRC 111898.</title>
        <authorList>
            <person name="Ichikawa N."/>
            <person name="Sato H."/>
            <person name="Tonouchi N."/>
        </authorList>
    </citation>
    <scope>NUCLEOTIDE SEQUENCE</scope>
    <source>
        <strain evidence="3">NBRC 111898</strain>
    </source>
</reference>
<evidence type="ECO:0000313" key="3">
    <source>
        <dbReference type="EMBL" id="GLZ76285.1"/>
    </source>
</evidence>
<comment type="similarity">
    <text evidence="1">Belongs to the AHA1 family.</text>
</comment>
<protein>
    <submittedName>
        <fullName evidence="3">Activator of HSP90 ATPase</fullName>
    </submittedName>
</protein>
<dbReference type="Gene3D" id="3.30.530.20">
    <property type="match status" value="1"/>
</dbReference>
<feature type="domain" description="Activator of Hsp90 ATPase homologue 1/2-like C-terminal" evidence="2">
    <location>
        <begin position="19"/>
        <end position="153"/>
    </location>
</feature>
<proteinExistence type="inferred from homology"/>
<dbReference type="Pfam" id="PF08327">
    <property type="entry name" value="AHSA1"/>
    <property type="match status" value="1"/>
</dbReference>
<organism evidence="3 4">
    <name type="scientific">Actinorhabdospora filicis</name>
    <dbReference type="NCBI Taxonomy" id="1785913"/>
    <lineage>
        <taxon>Bacteria</taxon>
        <taxon>Bacillati</taxon>
        <taxon>Actinomycetota</taxon>
        <taxon>Actinomycetes</taxon>
        <taxon>Micromonosporales</taxon>
        <taxon>Micromonosporaceae</taxon>
        <taxon>Actinorhabdospora</taxon>
    </lineage>
</organism>
<dbReference type="InterPro" id="IPR013538">
    <property type="entry name" value="ASHA1/2-like_C"/>
</dbReference>
<name>A0A9W6SFN2_9ACTN</name>
<evidence type="ECO:0000259" key="2">
    <source>
        <dbReference type="Pfam" id="PF08327"/>
    </source>
</evidence>
<dbReference type="SUPFAM" id="SSF55961">
    <property type="entry name" value="Bet v1-like"/>
    <property type="match status" value="1"/>
</dbReference>
<dbReference type="RefSeq" id="WP_285661468.1">
    <property type="nucleotide sequence ID" value="NZ_BSTX01000001.1"/>
</dbReference>
<sequence length="155" mass="16840">MTSSRVRHGQVTHTRVVAATPAEVFAAFGPPLRLDWFRIPGSLGHEIDYRVGGGETASGAFTPDAERELIEYSSRYLDLVPGERIVFAYGLAVQGVRRQAALVTIELSAVDGGTALSYTEQYALTGFDGDGERDARHQEGSIPLLLNRLDHALAR</sequence>
<dbReference type="InterPro" id="IPR023393">
    <property type="entry name" value="START-like_dom_sf"/>
</dbReference>
<dbReference type="AlphaFoldDB" id="A0A9W6SFN2"/>
<comment type="caution">
    <text evidence="3">The sequence shown here is derived from an EMBL/GenBank/DDBJ whole genome shotgun (WGS) entry which is preliminary data.</text>
</comment>
<keyword evidence="4" id="KW-1185">Reference proteome</keyword>
<evidence type="ECO:0000313" key="4">
    <source>
        <dbReference type="Proteomes" id="UP001165079"/>
    </source>
</evidence>
<accession>A0A9W6SFN2</accession>
<dbReference type="Proteomes" id="UP001165079">
    <property type="component" value="Unassembled WGS sequence"/>
</dbReference>
<evidence type="ECO:0000256" key="1">
    <source>
        <dbReference type="ARBA" id="ARBA00006817"/>
    </source>
</evidence>
<gene>
    <name evidence="3" type="ORF">Afil01_10920</name>
</gene>
<dbReference type="EMBL" id="BSTX01000001">
    <property type="protein sequence ID" value="GLZ76285.1"/>
    <property type="molecule type" value="Genomic_DNA"/>
</dbReference>